<keyword evidence="2" id="KW-0808">Transferase</keyword>
<dbReference type="InterPro" id="IPR002731">
    <property type="entry name" value="ATPase_BadF"/>
</dbReference>
<dbReference type="GO" id="GO:0016301">
    <property type="term" value="F:kinase activity"/>
    <property type="evidence" value="ECO:0007669"/>
    <property type="project" value="UniProtKB-KW"/>
</dbReference>
<dbReference type="Pfam" id="PF01869">
    <property type="entry name" value="BcrAD_BadFG"/>
    <property type="match status" value="1"/>
</dbReference>
<comment type="caution">
    <text evidence="2">The sequence shown here is derived from an EMBL/GenBank/DDBJ whole genome shotgun (WGS) entry which is preliminary data.</text>
</comment>
<keyword evidence="2" id="KW-0418">Kinase</keyword>
<evidence type="ECO:0000313" key="2">
    <source>
        <dbReference type="EMBL" id="RLK10264.1"/>
    </source>
</evidence>
<dbReference type="RefSeq" id="WP_010439361.1">
    <property type="nucleotide sequence ID" value="NZ_AEYW01000006.1"/>
</dbReference>
<dbReference type="Proteomes" id="UP000271700">
    <property type="component" value="Unassembled WGS sequence"/>
</dbReference>
<dbReference type="InterPro" id="IPR052519">
    <property type="entry name" value="Euk-type_GlcNAc_Kinase"/>
</dbReference>
<dbReference type="STRING" id="981384.GCA_000192475_02904"/>
<dbReference type="CDD" id="cd24082">
    <property type="entry name" value="ASKHA_NBD_GspK-like"/>
    <property type="match status" value="1"/>
</dbReference>
<dbReference type="PANTHER" id="PTHR43190">
    <property type="entry name" value="N-ACETYL-D-GLUCOSAMINE KINASE"/>
    <property type="match status" value="1"/>
</dbReference>
<sequence>MSRLADTIVLAVDGGGTRCRIAVSDGSVARQVEVGAANVSTDFEAACAELNRGIADLAKQAGLNGAQIAGTSAYLGLAGITGKTLAERLAARLPFERARIEDDRPSALRGALGSKDGFVAHCGTGSFLASQRDGQIRLAGGWGPVLGDQASAQWVGRQALARTLDCVDGIAPTSDMANGLLARFDGAAGIVGAASMMTPTEFGALAPVVTLSAEQGDALARAIMEAGARYLADQIEAMGWKPGLSICLTGGIGPQYAPYLSEIMQQDLTEPLGDPLAGAIALARAFHEEIEHERC</sequence>
<dbReference type="AlphaFoldDB" id="A0A497ZSR9"/>
<dbReference type="EMBL" id="RCCT01000001">
    <property type="protein sequence ID" value="RLK10264.1"/>
    <property type="molecule type" value="Genomic_DNA"/>
</dbReference>
<dbReference type="PANTHER" id="PTHR43190:SF3">
    <property type="entry name" value="N-ACETYL-D-GLUCOSAMINE KINASE"/>
    <property type="match status" value="1"/>
</dbReference>
<dbReference type="Gene3D" id="3.30.420.40">
    <property type="match status" value="2"/>
</dbReference>
<keyword evidence="3" id="KW-1185">Reference proteome</keyword>
<reference evidence="2 3" key="1">
    <citation type="submission" date="2018-10" db="EMBL/GenBank/DDBJ databases">
        <title>Genomic Encyclopedia of Archaeal and Bacterial Type Strains, Phase II (KMG-II): from individual species to whole genera.</title>
        <authorList>
            <person name="Goeker M."/>
        </authorList>
    </citation>
    <scope>NUCLEOTIDE SEQUENCE [LARGE SCALE GENOMIC DNA]</scope>
    <source>
        <strain evidence="2 3">DSM 29317</strain>
    </source>
</reference>
<gene>
    <name evidence="2" type="ORF">CLV75_0233</name>
</gene>
<dbReference type="InterPro" id="IPR043129">
    <property type="entry name" value="ATPase_NBD"/>
</dbReference>
<evidence type="ECO:0000259" key="1">
    <source>
        <dbReference type="Pfam" id="PF01869"/>
    </source>
</evidence>
<accession>A0A497ZSR9</accession>
<evidence type="ECO:0000313" key="3">
    <source>
        <dbReference type="Proteomes" id="UP000271700"/>
    </source>
</evidence>
<dbReference type="OrthoDB" id="63487at2"/>
<name>A0A497ZSR9_9RHOB</name>
<feature type="domain" description="ATPase BadF/BadG/BcrA/BcrD type" evidence="1">
    <location>
        <begin position="12"/>
        <end position="255"/>
    </location>
</feature>
<protein>
    <submittedName>
        <fullName evidence="2">Glucosamine kinase</fullName>
    </submittedName>
</protein>
<organism evidence="2 3">
    <name type="scientific">Ruegeria conchae</name>
    <dbReference type="NCBI Taxonomy" id="981384"/>
    <lineage>
        <taxon>Bacteria</taxon>
        <taxon>Pseudomonadati</taxon>
        <taxon>Pseudomonadota</taxon>
        <taxon>Alphaproteobacteria</taxon>
        <taxon>Rhodobacterales</taxon>
        <taxon>Roseobacteraceae</taxon>
        <taxon>Ruegeria</taxon>
    </lineage>
</organism>
<proteinExistence type="predicted"/>
<dbReference type="SUPFAM" id="SSF53067">
    <property type="entry name" value="Actin-like ATPase domain"/>
    <property type="match status" value="2"/>
</dbReference>